<evidence type="ECO:0000313" key="4">
    <source>
        <dbReference type="EMBL" id="MBK6089841.1"/>
    </source>
</evidence>
<feature type="region of interest" description="Disordered" evidence="1">
    <location>
        <begin position="46"/>
        <end position="104"/>
    </location>
</feature>
<sequence>MKCKNCGHEMPANAKFCEMCGTPADIEQTQLAEDDIRDDYNNFNARENNIPQGGYVNSGYPDRPYDDRYPDDRRYYSDAPGYNAPRYDDPRYNDPNLYPRDQKPRMSGQKKALIISGVALVLVIAILTGVIVYVSRTKVSAKELDEAKENFLPPAQAYEIDTTLDDPSNDNIKFKYDSRARISSCTYAVNEKTYDQSYGYNDKSRIIKIDTKYRSHTIFTKEIEYDRIDEANKFVAVDGYYIRLDDTSLGNSSSSSAVKIETAAPEPTTPRAPKAPKAPTEPPTPTEKPAPTVKVKETEKPLEGYKKLYINFLNTTSISYDYGVLIYLNDDETPELVLYASGAEVPHYVCYIKNSKVQTFKTADSHSLDYTDHGGYFSSGKYDQTGMIYYFDGSSVTTKHSYSFSFGNDEFFIDDNQLTEEEYFEIVDGYGLKTDAEDDACGKSDLTEYIRNFE</sequence>
<comment type="caution">
    <text evidence="4">The sequence shown here is derived from an EMBL/GenBank/DDBJ whole genome shotgun (WGS) entry which is preliminary data.</text>
</comment>
<keyword evidence="5" id="KW-1185">Reference proteome</keyword>
<evidence type="ECO:0000259" key="3">
    <source>
        <dbReference type="Pfam" id="PF13240"/>
    </source>
</evidence>
<dbReference type="EMBL" id="JAEQMG010000163">
    <property type="protein sequence ID" value="MBK6089841.1"/>
    <property type="molecule type" value="Genomic_DNA"/>
</dbReference>
<feature type="domain" description="Zinc-ribbon" evidence="3">
    <location>
        <begin position="2"/>
        <end position="23"/>
    </location>
</feature>
<protein>
    <submittedName>
        <fullName evidence="4">Zinc-ribbon domain-containing protein</fullName>
    </submittedName>
</protein>
<accession>A0A934WTY1</accession>
<feature type="compositionally biased region" description="Pro residues" evidence="1">
    <location>
        <begin position="279"/>
        <end position="288"/>
    </location>
</feature>
<feature type="compositionally biased region" description="Basic and acidic residues" evidence="1">
    <location>
        <begin position="63"/>
        <end position="76"/>
    </location>
</feature>
<dbReference type="RefSeq" id="WP_201428543.1">
    <property type="nucleotide sequence ID" value="NZ_JAEQMG010000163.1"/>
</dbReference>
<dbReference type="Pfam" id="PF13240">
    <property type="entry name" value="Zn_Ribbon_1"/>
    <property type="match status" value="1"/>
</dbReference>
<proteinExistence type="predicted"/>
<name>A0A934WTY1_9FIRM</name>
<organism evidence="4 5">
    <name type="scientific">Ruminococcus difficilis</name>
    <dbReference type="NCBI Taxonomy" id="2763069"/>
    <lineage>
        <taxon>Bacteria</taxon>
        <taxon>Bacillati</taxon>
        <taxon>Bacillota</taxon>
        <taxon>Clostridia</taxon>
        <taxon>Eubacteriales</taxon>
        <taxon>Oscillospiraceae</taxon>
        <taxon>Ruminococcus</taxon>
    </lineage>
</organism>
<feature type="transmembrane region" description="Helical" evidence="2">
    <location>
        <begin position="112"/>
        <end position="134"/>
    </location>
</feature>
<evidence type="ECO:0000256" key="2">
    <source>
        <dbReference type="SAM" id="Phobius"/>
    </source>
</evidence>
<evidence type="ECO:0000313" key="5">
    <source>
        <dbReference type="Proteomes" id="UP000633365"/>
    </source>
</evidence>
<evidence type="ECO:0000256" key="1">
    <source>
        <dbReference type="SAM" id="MobiDB-lite"/>
    </source>
</evidence>
<keyword evidence="2" id="KW-1133">Transmembrane helix</keyword>
<gene>
    <name evidence="4" type="ORF">JKK62_14540</name>
</gene>
<keyword evidence="2" id="KW-0812">Transmembrane</keyword>
<feature type="compositionally biased region" description="Low complexity" evidence="1">
    <location>
        <begin position="252"/>
        <end position="278"/>
    </location>
</feature>
<dbReference type="InterPro" id="IPR026870">
    <property type="entry name" value="Zinc_ribbon_dom"/>
</dbReference>
<dbReference type="AlphaFoldDB" id="A0A934WTY1"/>
<dbReference type="Proteomes" id="UP000633365">
    <property type="component" value="Unassembled WGS sequence"/>
</dbReference>
<keyword evidence="2" id="KW-0472">Membrane</keyword>
<reference evidence="4" key="1">
    <citation type="submission" date="2021-01" db="EMBL/GenBank/DDBJ databases">
        <title>Genome public.</title>
        <authorList>
            <person name="Liu C."/>
            <person name="Sun Q."/>
        </authorList>
    </citation>
    <scope>NUCLEOTIDE SEQUENCE</scope>
    <source>
        <strain evidence="4">M6</strain>
    </source>
</reference>
<feature type="region of interest" description="Disordered" evidence="1">
    <location>
        <begin position="250"/>
        <end position="297"/>
    </location>
</feature>